<evidence type="ECO:0000259" key="8">
    <source>
        <dbReference type="PROSITE" id="PS51880"/>
    </source>
</evidence>
<dbReference type="PROSITE" id="PS51710">
    <property type="entry name" value="G_OBG"/>
    <property type="match status" value="1"/>
</dbReference>
<dbReference type="AlphaFoldDB" id="D4H1D1"/>
<dbReference type="FunFam" id="3.10.20.30:FF:000001">
    <property type="entry name" value="Ribosome-binding ATPase YchF"/>
    <property type="match status" value="1"/>
</dbReference>
<dbReference type="eggNOG" id="COG0012">
    <property type="taxonomic scope" value="Bacteria"/>
</dbReference>
<accession>D4H1D1</accession>
<feature type="binding site" evidence="6">
    <location>
        <begin position="12"/>
        <end position="17"/>
    </location>
    <ligand>
        <name>ATP</name>
        <dbReference type="ChEBI" id="CHEBI:30616"/>
    </ligand>
</feature>
<evidence type="ECO:0000259" key="7">
    <source>
        <dbReference type="PROSITE" id="PS51710"/>
    </source>
</evidence>
<feature type="domain" description="TGS" evidence="8">
    <location>
        <begin position="279"/>
        <end position="362"/>
    </location>
</feature>
<dbReference type="Proteomes" id="UP000002012">
    <property type="component" value="Chromosome"/>
</dbReference>
<proteinExistence type="inferred from homology"/>
<comment type="similarity">
    <text evidence="6">Belongs to the TRAFAC class OBG-HflX-like GTPase superfamily. OBG GTPase family. YchF/OLA1 subfamily.</text>
</comment>
<dbReference type="InterPro" id="IPR013029">
    <property type="entry name" value="YchF_C"/>
</dbReference>
<comment type="cofactor">
    <cofactor evidence="1">
        <name>Mg(2+)</name>
        <dbReference type="ChEBI" id="CHEBI:18420"/>
    </cofactor>
</comment>
<dbReference type="InterPro" id="IPR023192">
    <property type="entry name" value="TGS-like_dom_sf"/>
</dbReference>
<dbReference type="FunCoup" id="D4H1D1">
    <property type="interactions" value="489"/>
</dbReference>
<dbReference type="EMBL" id="CP001968">
    <property type="protein sequence ID" value="ADD66879.1"/>
    <property type="molecule type" value="Genomic_DNA"/>
</dbReference>
<gene>
    <name evidence="6" type="primary">ychF</name>
    <name evidence="9" type="ordered locus">Dacet_0073</name>
</gene>
<dbReference type="Pfam" id="PF06071">
    <property type="entry name" value="YchF-GTPase_C"/>
    <property type="match status" value="1"/>
</dbReference>
<keyword evidence="4 6" id="KW-0067">ATP-binding</keyword>
<dbReference type="InterPro" id="IPR004095">
    <property type="entry name" value="TGS"/>
</dbReference>
<dbReference type="InParanoid" id="D4H1D1"/>
<dbReference type="PaxDb" id="522772-Dacet_0073"/>
<evidence type="ECO:0000256" key="4">
    <source>
        <dbReference type="ARBA" id="ARBA00022840"/>
    </source>
</evidence>
<dbReference type="STRING" id="522772.Dacet_0073"/>
<dbReference type="HOGENOM" id="CLU_018395_0_1_0"/>
<sequence precursor="true">MGFNCGIVGLPNVGKSTIFNALTKAGAESANYPFCTIDPNKGIVPVLDDRQDFIIQYVKPKSVVRTTIEFVDIAGLVKGASKGEGLGNQFLTNIRQVDAVAHVVRCFDGGDITHVEGSVDPIRDIEIINTELLLSDMEIIDRAVERLRKSSKSGDKELIKKFELLSTLQGPVAEGKLIREIDGYEEIVDQLSEYSFITAKPVMYVMNVEEDELLEDNEHARMVREHAAKEGAVCVKICGKIEQEISELEADEAKEFLADLGLEKSGLTEMTEQGYKLLDLITFFTAGEKEVRAWTITQGTTAQKAAGKIHSDIERGFIRAETVGYGDFAEIKSLTKAKELGKMRLEGKEYIVQDGDIIYFRFNV</sequence>
<dbReference type="CDD" id="cd01900">
    <property type="entry name" value="YchF"/>
    <property type="match status" value="1"/>
</dbReference>
<organism evidence="9 10">
    <name type="scientific">Denitrovibrio acetiphilus (strain DSM 12809 / NBRC 114555 / N2460)</name>
    <dbReference type="NCBI Taxonomy" id="522772"/>
    <lineage>
        <taxon>Bacteria</taxon>
        <taxon>Pseudomonadati</taxon>
        <taxon>Deferribacterota</taxon>
        <taxon>Deferribacteres</taxon>
        <taxon>Deferribacterales</taxon>
        <taxon>Geovibrionaceae</taxon>
        <taxon>Denitrovibrio</taxon>
    </lineage>
</organism>
<name>D4H1D1_DENA2</name>
<dbReference type="InterPro" id="IPR012675">
    <property type="entry name" value="Beta-grasp_dom_sf"/>
</dbReference>
<dbReference type="FunFam" id="1.10.150.300:FF:000001">
    <property type="entry name" value="Ribosome-binding ATPase YchF"/>
    <property type="match status" value="1"/>
</dbReference>
<dbReference type="PANTHER" id="PTHR23305:SF18">
    <property type="entry name" value="OBG-TYPE G DOMAIN-CONTAINING PROTEIN"/>
    <property type="match status" value="1"/>
</dbReference>
<dbReference type="GO" id="GO:0046872">
    <property type="term" value="F:metal ion binding"/>
    <property type="evidence" value="ECO:0007669"/>
    <property type="project" value="UniProtKB-KW"/>
</dbReference>
<dbReference type="GO" id="GO:0043023">
    <property type="term" value="F:ribosomal large subunit binding"/>
    <property type="evidence" value="ECO:0007669"/>
    <property type="project" value="UniProtKB-UniRule"/>
</dbReference>
<dbReference type="SUPFAM" id="SSF81271">
    <property type="entry name" value="TGS-like"/>
    <property type="match status" value="1"/>
</dbReference>
<evidence type="ECO:0000256" key="6">
    <source>
        <dbReference type="HAMAP-Rule" id="MF_00944"/>
    </source>
</evidence>
<dbReference type="PRINTS" id="PR00326">
    <property type="entry name" value="GTP1OBG"/>
</dbReference>
<dbReference type="InterPro" id="IPR041706">
    <property type="entry name" value="YchF_N"/>
</dbReference>
<dbReference type="PIRSF" id="PIRSF006641">
    <property type="entry name" value="CHP00092"/>
    <property type="match status" value="1"/>
</dbReference>
<dbReference type="InterPro" id="IPR006073">
    <property type="entry name" value="GTP-bd"/>
</dbReference>
<comment type="function">
    <text evidence="6">ATPase that binds to both the 70S ribosome and the 50S ribosomal subunit in a nucleotide-independent manner.</text>
</comment>
<dbReference type="KEGG" id="dap:Dacet_0073"/>
<dbReference type="Gene3D" id="3.40.50.300">
    <property type="entry name" value="P-loop containing nucleotide triphosphate hydrolases"/>
    <property type="match status" value="1"/>
</dbReference>
<dbReference type="RefSeq" id="WP_013009427.1">
    <property type="nucleotide sequence ID" value="NC_013943.1"/>
</dbReference>
<dbReference type="GO" id="GO:0005737">
    <property type="term" value="C:cytoplasm"/>
    <property type="evidence" value="ECO:0007669"/>
    <property type="project" value="TreeGrafter"/>
</dbReference>
<dbReference type="HAMAP" id="MF_00944">
    <property type="entry name" value="YchF_OLA1_ATPase"/>
    <property type="match status" value="1"/>
</dbReference>
<dbReference type="GO" id="GO:0016887">
    <property type="term" value="F:ATP hydrolysis activity"/>
    <property type="evidence" value="ECO:0007669"/>
    <property type="project" value="UniProtKB-UniRule"/>
</dbReference>
<dbReference type="Gene3D" id="1.10.150.300">
    <property type="entry name" value="TGS-like domain"/>
    <property type="match status" value="1"/>
</dbReference>
<dbReference type="GO" id="GO:0005525">
    <property type="term" value="F:GTP binding"/>
    <property type="evidence" value="ECO:0007669"/>
    <property type="project" value="InterPro"/>
</dbReference>
<evidence type="ECO:0000256" key="1">
    <source>
        <dbReference type="ARBA" id="ARBA00001946"/>
    </source>
</evidence>
<dbReference type="Pfam" id="PF01926">
    <property type="entry name" value="MMR_HSR1"/>
    <property type="match status" value="1"/>
</dbReference>
<dbReference type="PROSITE" id="PS51880">
    <property type="entry name" value="TGS"/>
    <property type="match status" value="1"/>
</dbReference>
<dbReference type="InterPro" id="IPR004396">
    <property type="entry name" value="ATPase_YchF/OLA1"/>
</dbReference>
<dbReference type="PANTHER" id="PTHR23305">
    <property type="entry name" value="OBG GTPASE FAMILY"/>
    <property type="match status" value="1"/>
</dbReference>
<dbReference type="InterPro" id="IPR031167">
    <property type="entry name" value="G_OBG"/>
</dbReference>
<dbReference type="NCBIfam" id="TIGR00092">
    <property type="entry name" value="redox-regulated ATPase YchF"/>
    <property type="match status" value="1"/>
</dbReference>
<dbReference type="CDD" id="cd04867">
    <property type="entry name" value="TGS_YchF_OLA1"/>
    <property type="match status" value="1"/>
</dbReference>
<keyword evidence="3 6" id="KW-0547">Nucleotide-binding</keyword>
<keyword evidence="2" id="KW-0479">Metal-binding</keyword>
<evidence type="ECO:0000256" key="3">
    <source>
        <dbReference type="ARBA" id="ARBA00022741"/>
    </source>
</evidence>
<evidence type="ECO:0000256" key="5">
    <source>
        <dbReference type="ARBA" id="ARBA00022842"/>
    </source>
</evidence>
<feature type="domain" description="OBG-type G" evidence="7">
    <location>
        <begin position="3"/>
        <end position="257"/>
    </location>
</feature>
<dbReference type="OrthoDB" id="9807318at2"/>
<protein>
    <recommendedName>
        <fullName evidence="6">Ribosome-binding ATPase YchF</fullName>
    </recommendedName>
</protein>
<keyword evidence="5" id="KW-0460">Magnesium</keyword>
<evidence type="ECO:0000313" key="10">
    <source>
        <dbReference type="Proteomes" id="UP000002012"/>
    </source>
</evidence>
<dbReference type="Gene3D" id="3.10.20.30">
    <property type="match status" value="1"/>
</dbReference>
<evidence type="ECO:0000256" key="2">
    <source>
        <dbReference type="ARBA" id="ARBA00022723"/>
    </source>
</evidence>
<dbReference type="InterPro" id="IPR027417">
    <property type="entry name" value="P-loop_NTPase"/>
</dbReference>
<keyword evidence="10" id="KW-1185">Reference proteome</keyword>
<reference evidence="9 10" key="1">
    <citation type="journal article" date="2010" name="Stand. Genomic Sci.">
        <title>Complete genome sequence of Denitrovibrio acetiphilus type strain (N2460).</title>
        <authorList>
            <person name="Kiss H."/>
            <person name="Lang E."/>
            <person name="Lapidus A."/>
            <person name="Copeland A."/>
            <person name="Nolan M."/>
            <person name="Glavina Del Rio T."/>
            <person name="Chen F."/>
            <person name="Lucas S."/>
            <person name="Tice H."/>
            <person name="Cheng J.F."/>
            <person name="Han C."/>
            <person name="Goodwin L."/>
            <person name="Pitluck S."/>
            <person name="Liolios K."/>
            <person name="Pati A."/>
            <person name="Ivanova N."/>
            <person name="Mavromatis K."/>
            <person name="Chen A."/>
            <person name="Palaniappan K."/>
            <person name="Land M."/>
            <person name="Hauser L."/>
            <person name="Chang Y.J."/>
            <person name="Jeffries C.D."/>
            <person name="Detter J.C."/>
            <person name="Brettin T."/>
            <person name="Spring S."/>
            <person name="Rohde M."/>
            <person name="Goker M."/>
            <person name="Woyke T."/>
            <person name="Bristow J."/>
            <person name="Eisen J.A."/>
            <person name="Markowitz V."/>
            <person name="Hugenholtz P."/>
            <person name="Kyrpides N.C."/>
            <person name="Klenk H.P."/>
        </authorList>
    </citation>
    <scope>NUCLEOTIDE SEQUENCE [LARGE SCALE GENOMIC DNA]</scope>
    <source>
        <strain evidence="10">DSM 12809 / NBRC 114555 / N2460</strain>
    </source>
</reference>
<evidence type="ECO:0000313" key="9">
    <source>
        <dbReference type="EMBL" id="ADD66879.1"/>
    </source>
</evidence>
<dbReference type="GO" id="GO:0005524">
    <property type="term" value="F:ATP binding"/>
    <property type="evidence" value="ECO:0007669"/>
    <property type="project" value="UniProtKB-UniRule"/>
</dbReference>
<dbReference type="InterPro" id="IPR012676">
    <property type="entry name" value="TGS-like"/>
</dbReference>
<dbReference type="SUPFAM" id="SSF52540">
    <property type="entry name" value="P-loop containing nucleoside triphosphate hydrolases"/>
    <property type="match status" value="1"/>
</dbReference>